<dbReference type="InterPro" id="IPR027450">
    <property type="entry name" value="AlkB-like"/>
</dbReference>
<comment type="catalytic activity">
    <reaction evidence="14">
        <text>a 1,N(6)-etheno-2'-deoxyadenosine in single-stranded DNA + 2-oxoglutarate + O2 + H2O = a 2'-deoxyadenosine in single-stranded DNA + glyoxal + succinate + CO2</text>
        <dbReference type="Rhea" id="RHEA:70459"/>
        <dbReference type="Rhea" id="RHEA-COMP:17896"/>
        <dbReference type="Rhea" id="RHEA-COMP:17904"/>
        <dbReference type="ChEBI" id="CHEBI:15377"/>
        <dbReference type="ChEBI" id="CHEBI:15379"/>
        <dbReference type="ChEBI" id="CHEBI:16526"/>
        <dbReference type="ChEBI" id="CHEBI:16810"/>
        <dbReference type="ChEBI" id="CHEBI:30031"/>
        <dbReference type="ChEBI" id="CHEBI:34779"/>
        <dbReference type="ChEBI" id="CHEBI:90615"/>
        <dbReference type="ChEBI" id="CHEBI:189583"/>
    </reaction>
    <physiologicalReaction direction="left-to-right" evidence="14">
        <dbReference type="Rhea" id="RHEA:70460"/>
    </physiologicalReaction>
</comment>
<dbReference type="GO" id="GO:0005730">
    <property type="term" value="C:nucleolus"/>
    <property type="evidence" value="ECO:0007669"/>
    <property type="project" value="UniProtKB-SubCell"/>
</dbReference>
<evidence type="ECO:0000256" key="5">
    <source>
        <dbReference type="ARBA" id="ARBA00022763"/>
    </source>
</evidence>
<dbReference type="GO" id="GO:0005654">
    <property type="term" value="C:nucleoplasm"/>
    <property type="evidence" value="ECO:0007669"/>
    <property type="project" value="UniProtKB-SubCell"/>
</dbReference>
<evidence type="ECO:0000256" key="14">
    <source>
        <dbReference type="ARBA" id="ARBA00051189"/>
    </source>
</evidence>
<feature type="binding site" evidence="27">
    <location>
        <position position="179"/>
    </location>
    <ligand>
        <name>2-oxoglutarate</name>
        <dbReference type="ChEBI" id="CHEBI:16810"/>
    </ligand>
</feature>
<comment type="subunit">
    <text evidence="22">Interacts with PCNA homotrimer; this interaction is enhanced during the S-phase of the cell cycle. Interacts with nucleolar proteins NCL, UBTF and NPM1. Interacts with XRCC5-XRCC6 heterodimer.</text>
</comment>
<comment type="cofactor">
    <cofactor evidence="1">
        <name>Fe(2+)</name>
        <dbReference type="ChEBI" id="CHEBI:29033"/>
    </cofactor>
</comment>
<comment type="catalytic activity">
    <reaction evidence="17">
        <text>a 1,N(2)-etheno-2'-deoxyguanosine in double-stranded DNA + 2-oxoglutarate + O2 + H2O = a 2'-deoxyguanosine in double-stranded DNA + glyoxal + succinate + CO2</text>
        <dbReference type="Rhea" id="RHEA:70487"/>
        <dbReference type="Rhea" id="RHEA-COMP:17910"/>
        <dbReference type="Rhea" id="RHEA-COMP:17912"/>
        <dbReference type="ChEBI" id="CHEBI:15377"/>
        <dbReference type="ChEBI" id="CHEBI:15379"/>
        <dbReference type="ChEBI" id="CHEBI:16526"/>
        <dbReference type="ChEBI" id="CHEBI:16810"/>
        <dbReference type="ChEBI" id="CHEBI:30031"/>
        <dbReference type="ChEBI" id="CHEBI:34779"/>
        <dbReference type="ChEBI" id="CHEBI:85445"/>
        <dbReference type="ChEBI" id="CHEBI:189586"/>
    </reaction>
    <physiologicalReaction direction="left-to-right" evidence="17">
        <dbReference type="Rhea" id="RHEA:70488"/>
    </physiologicalReaction>
</comment>
<keyword evidence="9" id="KW-0408">Iron</keyword>
<evidence type="ECO:0000256" key="26">
    <source>
        <dbReference type="ARBA" id="ARBA00081727"/>
    </source>
</evidence>
<dbReference type="SUPFAM" id="SSF51197">
    <property type="entry name" value="Clavaminate synthase-like"/>
    <property type="match status" value="1"/>
</dbReference>
<evidence type="ECO:0000259" key="28">
    <source>
        <dbReference type="PROSITE" id="PS51471"/>
    </source>
</evidence>
<evidence type="ECO:0000256" key="8">
    <source>
        <dbReference type="ARBA" id="ARBA00023002"/>
    </source>
</evidence>
<reference evidence="29 30" key="1">
    <citation type="submission" date="2021-06" db="EMBL/GenBank/DDBJ databases">
        <title>Caerostris darwini draft genome.</title>
        <authorList>
            <person name="Kono N."/>
            <person name="Arakawa K."/>
        </authorList>
    </citation>
    <scope>NUCLEOTIDE SEQUENCE [LARGE SCALE GENOMIC DNA]</scope>
</reference>
<dbReference type="FunFam" id="2.60.120.590:FF:000004">
    <property type="entry name" value="DNA oxidative demethylase ALKBH2"/>
    <property type="match status" value="1"/>
</dbReference>
<dbReference type="GO" id="GO:0006307">
    <property type="term" value="P:DNA alkylation repair"/>
    <property type="evidence" value="ECO:0007669"/>
    <property type="project" value="TreeGrafter"/>
</dbReference>
<evidence type="ECO:0000256" key="13">
    <source>
        <dbReference type="ARBA" id="ARBA00051165"/>
    </source>
</evidence>
<dbReference type="AlphaFoldDB" id="A0AAV4TG45"/>
<feature type="binding site" evidence="27">
    <location>
        <position position="270"/>
    </location>
    <ligand>
        <name>2-oxoglutarate</name>
        <dbReference type="ChEBI" id="CHEBI:16810"/>
    </ligand>
</feature>
<feature type="binding site" evidence="27">
    <location>
        <position position="189"/>
    </location>
    <ligand>
        <name>2-oxoglutarate</name>
        <dbReference type="ChEBI" id="CHEBI:16810"/>
    </ligand>
</feature>
<comment type="catalytic activity">
    <reaction evidence="18">
        <text>a 3,N(4)-etheno-2'-deoxycytidine in single-stranded DNA + 2-oxoglutarate + O2 + H2O = a 2'-deoxycytidine in single-stranded DNA + glyoxal + succinate + CO2</text>
        <dbReference type="Rhea" id="RHEA:70471"/>
        <dbReference type="Rhea" id="RHEA-COMP:12846"/>
        <dbReference type="Rhea" id="RHEA-COMP:17906"/>
        <dbReference type="ChEBI" id="CHEBI:15377"/>
        <dbReference type="ChEBI" id="CHEBI:15379"/>
        <dbReference type="ChEBI" id="CHEBI:16526"/>
        <dbReference type="ChEBI" id="CHEBI:16810"/>
        <dbReference type="ChEBI" id="CHEBI:30031"/>
        <dbReference type="ChEBI" id="CHEBI:34779"/>
        <dbReference type="ChEBI" id="CHEBI:85452"/>
        <dbReference type="ChEBI" id="CHEBI:189585"/>
    </reaction>
    <physiologicalReaction direction="left-to-right" evidence="18">
        <dbReference type="Rhea" id="RHEA:70472"/>
    </physiologicalReaction>
</comment>
<evidence type="ECO:0000256" key="24">
    <source>
        <dbReference type="ARBA" id="ARBA00072134"/>
    </source>
</evidence>
<comment type="subcellular location">
    <subcellularLocation>
        <location evidence="2">Nucleus</location>
        <location evidence="2">Nucleolus</location>
    </subcellularLocation>
    <subcellularLocation>
        <location evidence="3">Nucleus</location>
        <location evidence="3">Nucleoplasm</location>
    </subcellularLocation>
</comment>
<feature type="binding site" evidence="27">
    <location>
        <position position="192"/>
    </location>
    <ligand>
        <name>substrate</name>
    </ligand>
</feature>
<keyword evidence="10" id="KW-0234">DNA repair</keyword>
<comment type="catalytic activity">
    <reaction evidence="16">
        <text>a 3,N(4)-etheno-2'-deoxycytidine in double-stranded DNA + 2-oxoglutarate + O2 + H2O = a 2'-deoxycytidine in double-stranded DNA + glyoxal + succinate + CO2</text>
        <dbReference type="Rhea" id="RHEA:70467"/>
        <dbReference type="Rhea" id="RHEA-COMP:17070"/>
        <dbReference type="Rhea" id="RHEA-COMP:17905"/>
        <dbReference type="ChEBI" id="CHEBI:15377"/>
        <dbReference type="ChEBI" id="CHEBI:15379"/>
        <dbReference type="ChEBI" id="CHEBI:16526"/>
        <dbReference type="ChEBI" id="CHEBI:16810"/>
        <dbReference type="ChEBI" id="CHEBI:30031"/>
        <dbReference type="ChEBI" id="CHEBI:34779"/>
        <dbReference type="ChEBI" id="CHEBI:85452"/>
        <dbReference type="ChEBI" id="CHEBI:189585"/>
    </reaction>
    <physiologicalReaction direction="left-to-right" evidence="16">
        <dbReference type="Rhea" id="RHEA:70468"/>
    </physiologicalReaction>
</comment>
<evidence type="ECO:0000256" key="3">
    <source>
        <dbReference type="ARBA" id="ARBA00004642"/>
    </source>
</evidence>
<keyword evidence="11" id="KW-0539">Nucleus</keyword>
<keyword evidence="7" id="KW-0223">Dioxygenase</keyword>
<dbReference type="InterPro" id="IPR037151">
    <property type="entry name" value="AlkB-like_sf"/>
</dbReference>
<evidence type="ECO:0000256" key="10">
    <source>
        <dbReference type="ARBA" id="ARBA00023204"/>
    </source>
</evidence>
<dbReference type="EMBL" id="BPLQ01009397">
    <property type="protein sequence ID" value="GIY43767.1"/>
    <property type="molecule type" value="Genomic_DNA"/>
</dbReference>
<dbReference type="PROSITE" id="PS51471">
    <property type="entry name" value="FE2OG_OXY"/>
    <property type="match status" value="1"/>
</dbReference>
<comment type="catalytic activity">
    <reaction evidence="13">
        <text>an N(3)-methyl-2'-deoxycytidine in single-stranded DNA + 2-oxoglutarate + O2 = a 2'-deoxycytidine in single-stranded DNA + formaldehyde + succinate + CO2 + H(+)</text>
        <dbReference type="Rhea" id="RHEA:70435"/>
        <dbReference type="Rhea" id="RHEA-COMP:12846"/>
        <dbReference type="Rhea" id="RHEA-COMP:17894"/>
        <dbReference type="ChEBI" id="CHEBI:15378"/>
        <dbReference type="ChEBI" id="CHEBI:15379"/>
        <dbReference type="ChEBI" id="CHEBI:16526"/>
        <dbReference type="ChEBI" id="CHEBI:16810"/>
        <dbReference type="ChEBI" id="CHEBI:16842"/>
        <dbReference type="ChEBI" id="CHEBI:30031"/>
        <dbReference type="ChEBI" id="CHEBI:85452"/>
        <dbReference type="ChEBI" id="CHEBI:139075"/>
    </reaction>
    <physiologicalReaction direction="left-to-right" evidence="13">
        <dbReference type="Rhea" id="RHEA:70436"/>
    </physiologicalReaction>
</comment>
<comment type="caution">
    <text evidence="29">The sequence shown here is derived from an EMBL/GenBank/DDBJ whole genome shotgun (WGS) entry which is preliminary data.</text>
</comment>
<dbReference type="Proteomes" id="UP001054837">
    <property type="component" value="Unassembled WGS sequence"/>
</dbReference>
<feature type="binding site" evidence="27">
    <location>
        <position position="254"/>
    </location>
    <ligand>
        <name>2-oxoglutarate</name>
        <dbReference type="ChEBI" id="CHEBI:16810"/>
    </ligand>
</feature>
<evidence type="ECO:0000256" key="27">
    <source>
        <dbReference type="PIRSR" id="PIRSR632852-1"/>
    </source>
</evidence>
<evidence type="ECO:0000256" key="6">
    <source>
        <dbReference type="ARBA" id="ARBA00022842"/>
    </source>
</evidence>
<keyword evidence="30" id="KW-1185">Reference proteome</keyword>
<dbReference type="Gene3D" id="2.60.120.590">
    <property type="entry name" value="Alpha-ketoglutarate-dependent dioxygenase AlkB-like"/>
    <property type="match status" value="1"/>
</dbReference>
<proteinExistence type="predicted"/>
<sequence length="276" mass="32051">MNMDLSKGSKKFKSTISYSASSEINCPRSLEEKTSSIVSLTSYSTLNTEKVKAENQNEDYSNNINLITVDFKWKNITDVNLKLRYAKIFSNITSKYIFDRLENETKYYSGDLLKVMVYGKWHNIPRKQVAFGDDCLSYKFSGISLPSKPWQSCPIIYELKKCVEQVTAESFNFVLVNRYKDGEDHMGEHRDDEKDLEPIAPIASLSFGQVREFIFRHMDSRGKNKKLNIPRKTIELESGSLLLMDYPTNKFWYHSLPVRKKALGVRINLTFRKMIK</sequence>
<dbReference type="PANTHER" id="PTHR31573:SF1">
    <property type="entry name" value="DNA OXIDATIVE DEMETHYLASE ALKBH2"/>
    <property type="match status" value="1"/>
</dbReference>
<feature type="binding site" evidence="27">
    <location>
        <position position="272"/>
    </location>
    <ligand>
        <name>2-oxoglutarate</name>
        <dbReference type="ChEBI" id="CHEBI:16810"/>
    </ligand>
</feature>
<dbReference type="GO" id="GO:0035516">
    <property type="term" value="F:broad specificity oxidative DNA demethylase activity"/>
    <property type="evidence" value="ECO:0007669"/>
    <property type="project" value="UniProtKB-EC"/>
</dbReference>
<protein>
    <recommendedName>
        <fullName evidence="24">DNA oxidative demethylase ALKBH2</fullName>
        <ecNumber evidence="23">1.14.11.33</ecNumber>
    </recommendedName>
    <alternativeName>
        <fullName evidence="25">Alkylated DNA repair protein alkB homolog 2</fullName>
    </alternativeName>
    <alternativeName>
        <fullName evidence="26">Alpha-ketoglutarate-dependent dioxygenase alkB homolog 2</fullName>
    </alternativeName>
</protein>
<evidence type="ECO:0000313" key="29">
    <source>
        <dbReference type="EMBL" id="GIY43767.1"/>
    </source>
</evidence>
<evidence type="ECO:0000256" key="9">
    <source>
        <dbReference type="ARBA" id="ARBA00023004"/>
    </source>
</evidence>
<evidence type="ECO:0000256" key="11">
    <source>
        <dbReference type="ARBA" id="ARBA00023242"/>
    </source>
</evidence>
<dbReference type="InterPro" id="IPR005123">
    <property type="entry name" value="Oxoglu/Fe-dep_dioxygenase_dom"/>
</dbReference>
<gene>
    <name evidence="29" type="primary">ALKBH2</name>
    <name evidence="29" type="ORF">CDAR_523051</name>
</gene>
<evidence type="ECO:0000256" key="25">
    <source>
        <dbReference type="ARBA" id="ARBA00077989"/>
    </source>
</evidence>
<evidence type="ECO:0000256" key="2">
    <source>
        <dbReference type="ARBA" id="ARBA00004604"/>
    </source>
</evidence>
<evidence type="ECO:0000313" key="30">
    <source>
        <dbReference type="Proteomes" id="UP001054837"/>
    </source>
</evidence>
<evidence type="ECO:0000256" key="12">
    <source>
        <dbReference type="ARBA" id="ARBA00051010"/>
    </source>
</evidence>
<evidence type="ECO:0000256" key="1">
    <source>
        <dbReference type="ARBA" id="ARBA00001954"/>
    </source>
</evidence>
<comment type="catalytic activity">
    <reaction evidence="12">
        <text>an N(1)-methyl-2'-deoxyadenosine in single-stranded DNA + 2-oxoglutarate + O2 = a 2'-deoxyadenosine in single-stranded DNA + formaldehyde + succinate + CO2 + H(+)</text>
        <dbReference type="Rhea" id="RHEA:70447"/>
        <dbReference type="Rhea" id="RHEA-COMP:17895"/>
        <dbReference type="Rhea" id="RHEA-COMP:17896"/>
        <dbReference type="ChEBI" id="CHEBI:15378"/>
        <dbReference type="ChEBI" id="CHEBI:15379"/>
        <dbReference type="ChEBI" id="CHEBI:16526"/>
        <dbReference type="ChEBI" id="CHEBI:16810"/>
        <dbReference type="ChEBI" id="CHEBI:16842"/>
        <dbReference type="ChEBI" id="CHEBI:30031"/>
        <dbReference type="ChEBI" id="CHEBI:90615"/>
        <dbReference type="ChEBI" id="CHEBI:139096"/>
    </reaction>
    <physiologicalReaction direction="left-to-right" evidence="12">
        <dbReference type="Rhea" id="RHEA:70448"/>
    </physiologicalReaction>
</comment>
<evidence type="ECO:0000256" key="4">
    <source>
        <dbReference type="ARBA" id="ARBA00022723"/>
    </source>
</evidence>
<evidence type="ECO:0000256" key="23">
    <source>
        <dbReference type="ARBA" id="ARBA00066725"/>
    </source>
</evidence>
<evidence type="ECO:0000256" key="7">
    <source>
        <dbReference type="ARBA" id="ARBA00022964"/>
    </source>
</evidence>
<accession>A0AAV4TG45</accession>
<evidence type="ECO:0000256" key="16">
    <source>
        <dbReference type="ARBA" id="ARBA00051434"/>
    </source>
</evidence>
<comment type="catalytic activity">
    <reaction evidence="15">
        <text>an N(3)-methyl-2'-deoxycytidine in double-stranded DNA + 2-oxoglutarate + O2 = a 2'-deoxycytidine in double-stranded DNA + formaldehyde + succinate + CO2 + H(+)</text>
        <dbReference type="Rhea" id="RHEA:70439"/>
        <dbReference type="Rhea" id="RHEA-COMP:14237"/>
        <dbReference type="Rhea" id="RHEA-COMP:17070"/>
        <dbReference type="ChEBI" id="CHEBI:15378"/>
        <dbReference type="ChEBI" id="CHEBI:15379"/>
        <dbReference type="ChEBI" id="CHEBI:16526"/>
        <dbReference type="ChEBI" id="CHEBI:16810"/>
        <dbReference type="ChEBI" id="CHEBI:16842"/>
        <dbReference type="ChEBI" id="CHEBI:30031"/>
        <dbReference type="ChEBI" id="CHEBI:85452"/>
        <dbReference type="ChEBI" id="CHEBI:139075"/>
    </reaction>
    <physiologicalReaction direction="left-to-right" evidence="15">
        <dbReference type="Rhea" id="RHEA:70440"/>
    </physiologicalReaction>
</comment>
<keyword evidence="8" id="KW-0560">Oxidoreductase</keyword>
<organism evidence="29 30">
    <name type="scientific">Caerostris darwini</name>
    <dbReference type="NCBI Taxonomy" id="1538125"/>
    <lineage>
        <taxon>Eukaryota</taxon>
        <taxon>Metazoa</taxon>
        <taxon>Ecdysozoa</taxon>
        <taxon>Arthropoda</taxon>
        <taxon>Chelicerata</taxon>
        <taxon>Arachnida</taxon>
        <taxon>Araneae</taxon>
        <taxon>Araneomorphae</taxon>
        <taxon>Entelegynae</taxon>
        <taxon>Araneoidea</taxon>
        <taxon>Araneidae</taxon>
        <taxon>Caerostris</taxon>
    </lineage>
</organism>
<keyword evidence="6" id="KW-0460">Magnesium</keyword>
<feature type="binding site" evidence="27">
    <location>
        <position position="177"/>
    </location>
    <ligand>
        <name>2-oxoglutarate</name>
        <dbReference type="ChEBI" id="CHEBI:16810"/>
    </ligand>
</feature>
<evidence type="ECO:0000256" key="18">
    <source>
        <dbReference type="ARBA" id="ARBA00052597"/>
    </source>
</evidence>
<dbReference type="InterPro" id="IPR032852">
    <property type="entry name" value="ALKBH2"/>
</dbReference>
<dbReference type="Pfam" id="PF13532">
    <property type="entry name" value="2OG-FeII_Oxy_2"/>
    <property type="match status" value="1"/>
</dbReference>
<comment type="catalytic activity">
    <reaction evidence="21">
        <text>a methylated nucleobase within DNA + 2-oxoglutarate + O2 = a nucleobase within DNA + formaldehyde + succinate + CO2</text>
        <dbReference type="Rhea" id="RHEA:30299"/>
        <dbReference type="Rhea" id="RHEA-COMP:12192"/>
        <dbReference type="Rhea" id="RHEA-COMP:12193"/>
        <dbReference type="ChEBI" id="CHEBI:15379"/>
        <dbReference type="ChEBI" id="CHEBI:16526"/>
        <dbReference type="ChEBI" id="CHEBI:16810"/>
        <dbReference type="ChEBI" id="CHEBI:16842"/>
        <dbReference type="ChEBI" id="CHEBI:30031"/>
        <dbReference type="ChEBI" id="CHEBI:32875"/>
        <dbReference type="ChEBI" id="CHEBI:64428"/>
        <dbReference type="EC" id="1.14.11.33"/>
    </reaction>
    <physiologicalReaction direction="left-to-right" evidence="21">
        <dbReference type="Rhea" id="RHEA:30300"/>
    </physiologicalReaction>
</comment>
<evidence type="ECO:0000256" key="20">
    <source>
        <dbReference type="ARBA" id="ARBA00052800"/>
    </source>
</evidence>
<evidence type="ECO:0000256" key="19">
    <source>
        <dbReference type="ARBA" id="ARBA00052627"/>
    </source>
</evidence>
<keyword evidence="4" id="KW-0479">Metal-binding</keyword>
<comment type="catalytic activity">
    <reaction evidence="19">
        <text>a 1,N(6)-etheno-2'-deoxyadenosine in double-stranded DNA + 2-oxoglutarate + O2 + H2O = a 2'-deoxyadenosine in double-stranded DNA + glyoxal + succinate + CO2</text>
        <dbReference type="Rhea" id="RHEA:70463"/>
        <dbReference type="Rhea" id="RHEA-COMP:17897"/>
        <dbReference type="Rhea" id="RHEA-COMP:17903"/>
        <dbReference type="ChEBI" id="CHEBI:15377"/>
        <dbReference type="ChEBI" id="CHEBI:15379"/>
        <dbReference type="ChEBI" id="CHEBI:16526"/>
        <dbReference type="ChEBI" id="CHEBI:16810"/>
        <dbReference type="ChEBI" id="CHEBI:30031"/>
        <dbReference type="ChEBI" id="CHEBI:34779"/>
        <dbReference type="ChEBI" id="CHEBI:90615"/>
        <dbReference type="ChEBI" id="CHEBI:189583"/>
    </reaction>
    <physiologicalReaction direction="left-to-right" evidence="19">
        <dbReference type="Rhea" id="RHEA:70464"/>
    </physiologicalReaction>
</comment>
<dbReference type="EC" id="1.14.11.33" evidence="23"/>
<evidence type="ECO:0000256" key="15">
    <source>
        <dbReference type="ARBA" id="ARBA00051376"/>
    </source>
</evidence>
<keyword evidence="5" id="KW-0227">DNA damage</keyword>
<evidence type="ECO:0000256" key="21">
    <source>
        <dbReference type="ARBA" id="ARBA00053025"/>
    </source>
</evidence>
<evidence type="ECO:0000256" key="17">
    <source>
        <dbReference type="ARBA" id="ARBA00051755"/>
    </source>
</evidence>
<name>A0AAV4TG45_9ARAC</name>
<dbReference type="GO" id="GO:0051747">
    <property type="term" value="F:cytosine C-5 DNA demethylase activity"/>
    <property type="evidence" value="ECO:0007669"/>
    <property type="project" value="TreeGrafter"/>
</dbReference>
<feature type="domain" description="Fe2OG dioxygenase" evidence="28">
    <location>
        <begin position="170"/>
        <end position="275"/>
    </location>
</feature>
<comment type="catalytic activity">
    <reaction evidence="20">
        <text>an N(1)-methyl-2'-deoxyadenosine in double-stranded DNA + 2-oxoglutarate + O2 = a 2'-deoxyadenosine in double-stranded DNA + formaldehyde + succinate + CO2 + H(+)</text>
        <dbReference type="Rhea" id="RHEA:70443"/>
        <dbReference type="Rhea" id="RHEA-COMP:14236"/>
        <dbReference type="Rhea" id="RHEA-COMP:17897"/>
        <dbReference type="ChEBI" id="CHEBI:15378"/>
        <dbReference type="ChEBI" id="CHEBI:15379"/>
        <dbReference type="ChEBI" id="CHEBI:16526"/>
        <dbReference type="ChEBI" id="CHEBI:16810"/>
        <dbReference type="ChEBI" id="CHEBI:16842"/>
        <dbReference type="ChEBI" id="CHEBI:30031"/>
        <dbReference type="ChEBI" id="CHEBI:90615"/>
        <dbReference type="ChEBI" id="CHEBI:139096"/>
    </reaction>
    <physiologicalReaction direction="left-to-right" evidence="20">
        <dbReference type="Rhea" id="RHEA:70444"/>
    </physiologicalReaction>
</comment>
<dbReference type="PANTHER" id="PTHR31573">
    <property type="entry name" value="ALPHA-KETOGLUTARATE-DEPENDENT DIOXYGENASE ALKB HOMOLOG 2"/>
    <property type="match status" value="1"/>
</dbReference>
<dbReference type="GO" id="GO:0008198">
    <property type="term" value="F:ferrous iron binding"/>
    <property type="evidence" value="ECO:0007669"/>
    <property type="project" value="TreeGrafter"/>
</dbReference>
<evidence type="ECO:0000256" key="22">
    <source>
        <dbReference type="ARBA" id="ARBA00062909"/>
    </source>
</evidence>
<feature type="binding site" evidence="27">
    <location>
        <position position="266"/>
    </location>
    <ligand>
        <name>2-oxoglutarate</name>
        <dbReference type="ChEBI" id="CHEBI:16810"/>
    </ligand>
</feature>
<feature type="binding site" evidence="27">
    <location>
        <begin position="138"/>
        <end position="140"/>
    </location>
    <ligand>
        <name>substrate</name>
    </ligand>
</feature>